<sequence length="66" mass="7768">MIIKNNDSLLYIKTASNAVRLEKDGKYFDAAKAWSHACLLAQNRCNQIWCEHRSDFCFMQIKREKT</sequence>
<dbReference type="AlphaFoldDB" id="A0A0M6W9Q6"/>
<evidence type="ECO:0008006" key="3">
    <source>
        <dbReference type="Google" id="ProtNLM"/>
    </source>
</evidence>
<name>A0A0M6W9Q6_9GAMM</name>
<protein>
    <recommendedName>
        <fullName evidence="3">ANR family transcriptional regulator</fullName>
    </recommendedName>
</protein>
<dbReference type="InterPro" id="IPR047666">
    <property type="entry name" value="ANR_neg_reg"/>
</dbReference>
<accession>A0A0M6W9Q6</accession>
<dbReference type="Proteomes" id="UP000242301">
    <property type="component" value="Unassembled WGS sequence"/>
</dbReference>
<evidence type="ECO:0000313" key="2">
    <source>
        <dbReference type="Proteomes" id="UP000242301"/>
    </source>
</evidence>
<organism evidence="1 2">
    <name type="scientific">Candidatus Providencia siddallii</name>
    <dbReference type="NCBI Taxonomy" id="1715285"/>
    <lineage>
        <taxon>Bacteria</taxon>
        <taxon>Pseudomonadati</taxon>
        <taxon>Pseudomonadota</taxon>
        <taxon>Gammaproteobacteria</taxon>
        <taxon>Enterobacterales</taxon>
        <taxon>Morganellaceae</taxon>
        <taxon>Providencia</taxon>
    </lineage>
</organism>
<gene>
    <name evidence="1" type="ORF">SOFFGTOCOR_0288</name>
</gene>
<reference evidence="2" key="1">
    <citation type="submission" date="2015-05" db="EMBL/GenBank/DDBJ databases">
        <authorList>
            <person name="Manzano-Marin A."/>
        </authorList>
    </citation>
    <scope>NUCLEOTIDE SEQUENCE [LARGE SCALE GENOMIC DNA]</scope>
    <source>
        <strain evidence="2">officinalis</strain>
    </source>
</reference>
<proteinExistence type="predicted"/>
<dbReference type="NCBIfam" id="NF033650">
    <property type="entry name" value="ANR_neg_reg"/>
    <property type="match status" value="1"/>
</dbReference>
<dbReference type="EMBL" id="CVRF01000002">
    <property type="protein sequence ID" value="CRK85715.1"/>
    <property type="molecule type" value="Genomic_DNA"/>
</dbReference>
<keyword evidence="2" id="KW-1185">Reference proteome</keyword>
<evidence type="ECO:0000313" key="1">
    <source>
        <dbReference type="EMBL" id="CRK85715.1"/>
    </source>
</evidence>